<dbReference type="CDD" id="cd17352">
    <property type="entry name" value="MFS_MCT_SLC16"/>
    <property type="match status" value="1"/>
</dbReference>
<evidence type="ECO:0000256" key="2">
    <source>
        <dbReference type="SAM" id="Phobius"/>
    </source>
</evidence>
<dbReference type="InterPro" id="IPR050327">
    <property type="entry name" value="Proton-linked_MCT"/>
</dbReference>
<dbReference type="OrthoDB" id="6509908at2759"/>
<dbReference type="InterPro" id="IPR011701">
    <property type="entry name" value="MFS"/>
</dbReference>
<feature type="transmembrane region" description="Helical" evidence="2">
    <location>
        <begin position="530"/>
        <end position="552"/>
    </location>
</feature>
<feature type="transmembrane region" description="Helical" evidence="2">
    <location>
        <begin position="45"/>
        <end position="68"/>
    </location>
</feature>
<protein>
    <recommendedName>
        <fullName evidence="5">Major facilitator superfamily (MFS) profile domain-containing protein</fullName>
    </recommendedName>
</protein>
<organism evidence="3 4">
    <name type="scientific">Candidula unifasciata</name>
    <dbReference type="NCBI Taxonomy" id="100452"/>
    <lineage>
        <taxon>Eukaryota</taxon>
        <taxon>Metazoa</taxon>
        <taxon>Spiralia</taxon>
        <taxon>Lophotrochozoa</taxon>
        <taxon>Mollusca</taxon>
        <taxon>Gastropoda</taxon>
        <taxon>Heterobranchia</taxon>
        <taxon>Euthyneura</taxon>
        <taxon>Panpulmonata</taxon>
        <taxon>Eupulmonata</taxon>
        <taxon>Stylommatophora</taxon>
        <taxon>Helicina</taxon>
        <taxon>Helicoidea</taxon>
        <taxon>Geomitridae</taxon>
        <taxon>Candidula</taxon>
    </lineage>
</organism>
<dbReference type="Proteomes" id="UP000678393">
    <property type="component" value="Unassembled WGS sequence"/>
</dbReference>
<feature type="transmembrane region" description="Helical" evidence="2">
    <location>
        <begin position="88"/>
        <end position="108"/>
    </location>
</feature>
<keyword evidence="4" id="KW-1185">Reference proteome</keyword>
<keyword evidence="2" id="KW-0472">Membrane</keyword>
<dbReference type="Gene3D" id="1.20.1250.20">
    <property type="entry name" value="MFS general substrate transporter like domains"/>
    <property type="match status" value="2"/>
</dbReference>
<accession>A0A8S3YWJ6</accession>
<sequence>MGTGLDRMPSNKTEHRQTANRCLEDVHEGEDEPGFRPPTPPDGGWGWMVVLASFLCNMIVDGVCFSFGVVAKTYQKEFAASHSMVGWVGSSLAGCYLLVGPFVSFLCVRYGCRKVTMIGSVVTMAGFIISTQASNVGMLIFTYGVIGGIGFGMVYLPSIVCVGYWFDKKRAFTTGIAVCGTGMGQFAFPPLAHYLLTEYGWEGKNLIMAGIVLHCAVCGMTFLPLDRQVEIERGAIMKALIEHKNRQRTTSNGSLDNCIITVDNRLIKLDQKLLECKRNNSFIARFKRQLGFSSQSLASSKTSIQGIPSIVIDAVQKDLNKTAVAASTPIYRPNGIRVPEDLSQSQLVSKRASLPDGSVLTSSSPLPNGTVPAANGGVKENGVAKTQSCEVIPSEENLWIGQSQDEGLTFKVKQVGSLPSVSHSASNLETLSFSPSADGSVISIQVIENSVCSKCSAHRYRSGHSVSSVYSSRMTSSKTSYVTGSVLSVPQSSVYDDDLEYDLDRHMSLASKCWQILCDMFDIRLMLSPVFALLVLSSFVTLLAFYVPFFYFPEKGVLVGMSESSATFLLSIVGITNTIGRLLCGWLADRPWVNTLHLNNSALILAGIALLFCPLCKSEEPLAALAAIFGLCVAVYVSLRSILLVDLLGLEMLTKSFGLLILFQGVAAFIGAPIAGRLRDTTGDLNNCFYFAGILTLCSGVLMLPISRLHRRAQQNKKLSSATSNDNTVTETLKLDTPETRI</sequence>
<dbReference type="AlphaFoldDB" id="A0A8S3YWJ6"/>
<dbReference type="InterPro" id="IPR036259">
    <property type="entry name" value="MFS_trans_sf"/>
</dbReference>
<feature type="transmembrane region" description="Helical" evidence="2">
    <location>
        <begin position="657"/>
        <end position="676"/>
    </location>
</feature>
<dbReference type="SUPFAM" id="SSF103473">
    <property type="entry name" value="MFS general substrate transporter"/>
    <property type="match status" value="1"/>
</dbReference>
<feature type="transmembrane region" description="Helical" evidence="2">
    <location>
        <begin position="621"/>
        <end position="645"/>
    </location>
</feature>
<evidence type="ECO:0000313" key="4">
    <source>
        <dbReference type="Proteomes" id="UP000678393"/>
    </source>
</evidence>
<evidence type="ECO:0000313" key="3">
    <source>
        <dbReference type="EMBL" id="CAG5118616.1"/>
    </source>
</evidence>
<evidence type="ECO:0000256" key="1">
    <source>
        <dbReference type="SAM" id="MobiDB-lite"/>
    </source>
</evidence>
<keyword evidence="2" id="KW-0812">Transmembrane</keyword>
<feature type="transmembrane region" description="Helical" evidence="2">
    <location>
        <begin position="596"/>
        <end position="615"/>
    </location>
</feature>
<comment type="caution">
    <text evidence="3">The sequence shown here is derived from an EMBL/GenBank/DDBJ whole genome shotgun (WGS) entry which is preliminary data.</text>
</comment>
<gene>
    <name evidence="3" type="ORF">CUNI_LOCUS4174</name>
</gene>
<feature type="transmembrane region" description="Helical" evidence="2">
    <location>
        <begin position="140"/>
        <end position="165"/>
    </location>
</feature>
<dbReference type="Pfam" id="PF07690">
    <property type="entry name" value="MFS_1"/>
    <property type="match status" value="2"/>
</dbReference>
<name>A0A8S3YWJ6_9EUPU</name>
<reference evidence="3" key="1">
    <citation type="submission" date="2021-04" db="EMBL/GenBank/DDBJ databases">
        <authorList>
            <consortium name="Molecular Ecology Group"/>
        </authorList>
    </citation>
    <scope>NUCLEOTIDE SEQUENCE</scope>
</reference>
<feature type="transmembrane region" description="Helical" evidence="2">
    <location>
        <begin position="115"/>
        <end position="134"/>
    </location>
</feature>
<dbReference type="PANTHER" id="PTHR11360:SF284">
    <property type="entry name" value="EG:103B4.3 PROTEIN-RELATED"/>
    <property type="match status" value="1"/>
</dbReference>
<dbReference type="PANTHER" id="PTHR11360">
    <property type="entry name" value="MONOCARBOXYLATE TRANSPORTER"/>
    <property type="match status" value="1"/>
</dbReference>
<feature type="transmembrane region" description="Helical" evidence="2">
    <location>
        <begin position="172"/>
        <end position="194"/>
    </location>
</feature>
<dbReference type="EMBL" id="CAJHNH020000580">
    <property type="protein sequence ID" value="CAG5118616.1"/>
    <property type="molecule type" value="Genomic_DNA"/>
</dbReference>
<feature type="transmembrane region" description="Helical" evidence="2">
    <location>
        <begin position="688"/>
        <end position="707"/>
    </location>
</feature>
<feature type="region of interest" description="Disordered" evidence="1">
    <location>
        <begin position="355"/>
        <end position="379"/>
    </location>
</feature>
<feature type="transmembrane region" description="Helical" evidence="2">
    <location>
        <begin position="206"/>
        <end position="225"/>
    </location>
</feature>
<evidence type="ECO:0008006" key="5">
    <source>
        <dbReference type="Google" id="ProtNLM"/>
    </source>
</evidence>
<dbReference type="GO" id="GO:0008028">
    <property type="term" value="F:monocarboxylic acid transmembrane transporter activity"/>
    <property type="evidence" value="ECO:0007669"/>
    <property type="project" value="TreeGrafter"/>
</dbReference>
<feature type="transmembrane region" description="Helical" evidence="2">
    <location>
        <begin position="564"/>
        <end position="584"/>
    </location>
</feature>
<proteinExistence type="predicted"/>
<keyword evidence="2" id="KW-1133">Transmembrane helix</keyword>